<feature type="compositionally biased region" description="Low complexity" evidence="1">
    <location>
        <begin position="1371"/>
        <end position="1384"/>
    </location>
</feature>
<dbReference type="Proteomes" id="UP001642484">
    <property type="component" value="Unassembled WGS sequence"/>
</dbReference>
<dbReference type="SMART" id="SM01411">
    <property type="entry name" value="Ephrin_rec_like"/>
    <property type="match status" value="3"/>
</dbReference>
<evidence type="ECO:0000313" key="3">
    <source>
        <dbReference type="EMBL" id="CAK9090868.1"/>
    </source>
</evidence>
<evidence type="ECO:0008006" key="5">
    <source>
        <dbReference type="Google" id="ProtNLM"/>
    </source>
</evidence>
<feature type="transmembrane region" description="Helical" evidence="2">
    <location>
        <begin position="857"/>
        <end position="878"/>
    </location>
</feature>
<keyword evidence="2" id="KW-1133">Transmembrane helix</keyword>
<protein>
    <recommendedName>
        <fullName evidence="5">Tyrosine-protein kinase ephrin type A/B receptor-like domain-containing protein</fullName>
    </recommendedName>
</protein>
<feature type="compositionally biased region" description="Polar residues" evidence="1">
    <location>
        <begin position="1185"/>
        <end position="1194"/>
    </location>
</feature>
<feature type="transmembrane region" description="Helical" evidence="2">
    <location>
        <begin position="567"/>
        <end position="591"/>
    </location>
</feature>
<keyword evidence="4" id="KW-1185">Reference proteome</keyword>
<feature type="transmembrane region" description="Helical" evidence="2">
    <location>
        <begin position="398"/>
        <end position="420"/>
    </location>
</feature>
<gene>
    <name evidence="3" type="ORF">CCMP2556_LOCUS43632</name>
</gene>
<feature type="region of interest" description="Disordered" evidence="1">
    <location>
        <begin position="1185"/>
        <end position="1211"/>
    </location>
</feature>
<organism evidence="3 4">
    <name type="scientific">Durusdinium trenchii</name>
    <dbReference type="NCBI Taxonomy" id="1381693"/>
    <lineage>
        <taxon>Eukaryota</taxon>
        <taxon>Sar</taxon>
        <taxon>Alveolata</taxon>
        <taxon>Dinophyceae</taxon>
        <taxon>Suessiales</taxon>
        <taxon>Symbiodiniaceae</taxon>
        <taxon>Durusdinium</taxon>
    </lineage>
</organism>
<feature type="region of interest" description="Disordered" evidence="1">
    <location>
        <begin position="1355"/>
        <end position="1384"/>
    </location>
</feature>
<keyword evidence="2" id="KW-0812">Transmembrane</keyword>
<reference evidence="3 4" key="1">
    <citation type="submission" date="2024-02" db="EMBL/GenBank/DDBJ databases">
        <authorList>
            <person name="Chen Y."/>
            <person name="Shah S."/>
            <person name="Dougan E. K."/>
            <person name="Thang M."/>
            <person name="Chan C."/>
        </authorList>
    </citation>
    <scope>NUCLEOTIDE SEQUENCE [LARGE SCALE GENOMIC DNA]</scope>
</reference>
<dbReference type="PANTHER" id="PTHR46967">
    <property type="entry name" value="INSULIN-LIKE GROWTH FACTOR BINDING PROTEIN,N-TERMINAL"/>
    <property type="match status" value="1"/>
</dbReference>
<keyword evidence="2" id="KW-0472">Membrane</keyword>
<feature type="transmembrane region" description="Helical" evidence="2">
    <location>
        <begin position="432"/>
        <end position="452"/>
    </location>
</feature>
<evidence type="ECO:0000256" key="2">
    <source>
        <dbReference type="SAM" id="Phobius"/>
    </source>
</evidence>
<feature type="transmembrane region" description="Helical" evidence="2">
    <location>
        <begin position="722"/>
        <end position="742"/>
    </location>
</feature>
<feature type="transmembrane region" description="Helical" evidence="2">
    <location>
        <begin position="664"/>
        <end position="683"/>
    </location>
</feature>
<accession>A0ABP0QRV7</accession>
<dbReference type="Gene3D" id="2.10.50.10">
    <property type="entry name" value="Tumor Necrosis Factor Receptor, subunit A, domain 2"/>
    <property type="match status" value="1"/>
</dbReference>
<dbReference type="InterPro" id="IPR009030">
    <property type="entry name" value="Growth_fac_rcpt_cys_sf"/>
</dbReference>
<evidence type="ECO:0000313" key="4">
    <source>
        <dbReference type="Proteomes" id="UP001642484"/>
    </source>
</evidence>
<dbReference type="EMBL" id="CAXAMN010024906">
    <property type="protein sequence ID" value="CAK9090868.1"/>
    <property type="molecule type" value="Genomic_DNA"/>
</dbReference>
<evidence type="ECO:0000256" key="1">
    <source>
        <dbReference type="SAM" id="MobiDB-lite"/>
    </source>
</evidence>
<dbReference type="SUPFAM" id="SSF57184">
    <property type="entry name" value="Growth factor receptor domain"/>
    <property type="match status" value="1"/>
</dbReference>
<name>A0ABP0QRV7_9DINO</name>
<feature type="transmembrane region" description="Helical" evidence="2">
    <location>
        <begin position="830"/>
        <end position="851"/>
    </location>
</feature>
<sequence>MDFQTIAGPLSFDAWTMFCLTAVTGEPALPGAGWEDGRQMKDELWTKSIDDDANGQSSTGAWVLQLVPGEASPWPLAVAVEDVVCTAESCAIPLNSPALLPPVGVWTVPPPGRDRRCFGRAAGAHAGVGVERLPHGELCGRCAAGKVAILDSQLQRRYCETCASSEYVHEFPNGTRSCELCNGTTLCGAGLYQLNCGCAPCWPGSFGANGSCHTCGDGAVSGAGAARCEPCPQGTTSLVDHCVPCAPGRFAAAKGSACVACAAGSVAPHAGATECAPCRAGHRGSWDGRRCEECPVGSYQPNSNSSECLPAVEGADFNATGLISGRNLPGYWARRRGAVMTWERCEAGRSGRSALGSSACRANESCAAANGGAQCFSCVPGAVKVADGGCSACGLETVISLLCLVLLVLWMAMCLAKLGVERRNRPKDLRLVYMKIFLLYLVVIDALFTTAVEVLHSEPFVLEATLQLLPSWSAPLARAARCAVLGVQLPAASPSGFPGALGGVAVSRQLVQSAQSEQLHAGGPGGSEAALAAALAETRHSEWFRAERVGLHDELKGYETSLEFFCLLLWFLLPWILWMLLYLCSVIYVQVSLMRDWSFYRRASRFYEELVKDGTRETLACYDAEDWLAFCKAYFQKTCGLWTSLDLFEAFELQGLRRGFHRTFLAQAMPALLALLLVLYAPVLQGLVEPFRCVRLGDEPLWRSFFAPEVQCWSFEVPFTSLSFAVALLWAVGVPVVLSFVLRRVRNSLPDDFEFPPEYAVLSLGYRLGCWNWEMYIFLVKALLIGSSVLSPAGRSSFLFFLSILHGAVVRAVSPFTGRSDFVLLRWDRRFALFFVLSSMLVQALPCASSVEWVSPIWTLGLVLVLLLLNLVLLALLARDGFVCWHETYVERYEFYEWELWQRASSRCGPRLTRRLVQSLLNHYRRRVRNRAYVSFDIKLGWLTVCGSHGDQAQATCNWPDGSGLPVLLSEAPSAPPGNRSVRPSTLAQRQKVQKYLQTAAERLCLIRGAATFSVVELEFLIRAAFCFARRQELRRARLTQQVGLITREESFLGLDALTLLWNSLDLDEDQGDASARASTFARRTTRSSGSQRSEEVSAYKPLSERLRSRYQAQTICESFFNDPGKVLFFYSRAEFIRQAELKKTKSAEQNRLSTIPTERAAALDYVWALLHYLGRGLRSTLRRNQVESTPSLERSSGGSRRGRGKRSHVMGGLDVEPIIQEMFNEETFARGLDLEDFQMGLMMVEHTKDLELKQLQDAFHDRWFQQRLMVEHELRKQQGDLKDQAVQAEADEDMSESLAQESMEARAMEDAEDWPTVEDLRWMRLVMKAGGGLFKEKVMPSLKEINQLLRHRRDLGDDDSSSSAPGGGAARAVSGSGSGSVSVASGEAFQVVRRLTEGRSRVGSWDEER</sequence>
<comment type="caution">
    <text evidence="3">The sequence shown here is derived from an EMBL/GenBank/DDBJ whole genome shotgun (WGS) entry which is preliminary data.</text>
</comment>
<proteinExistence type="predicted"/>
<dbReference type="PANTHER" id="PTHR46967:SF2">
    <property type="entry name" value="SUSHI, VON WILLEBRAND FACTOR TYPE A, EGF AND PENTRAXIN DOMAIN-CONTAINING PROTEIN 1-LIKE"/>
    <property type="match status" value="1"/>
</dbReference>